<dbReference type="PANTHER" id="PTHR43377:SF8">
    <property type="entry name" value="BLR3664 PROTEIN"/>
    <property type="match status" value="1"/>
</dbReference>
<evidence type="ECO:0000313" key="4">
    <source>
        <dbReference type="Proteomes" id="UP001385892"/>
    </source>
</evidence>
<evidence type="ECO:0000259" key="2">
    <source>
        <dbReference type="Pfam" id="PF02894"/>
    </source>
</evidence>
<dbReference type="Proteomes" id="UP001385892">
    <property type="component" value="Unassembled WGS sequence"/>
</dbReference>
<dbReference type="EMBL" id="JBBKZT010000024">
    <property type="protein sequence ID" value="MEJ8851554.1"/>
    <property type="molecule type" value="Genomic_DNA"/>
</dbReference>
<organism evidence="3 4">
    <name type="scientific">Variovorax rhizosphaerae</name>
    <dbReference type="NCBI Taxonomy" id="1836200"/>
    <lineage>
        <taxon>Bacteria</taxon>
        <taxon>Pseudomonadati</taxon>
        <taxon>Pseudomonadota</taxon>
        <taxon>Betaproteobacteria</taxon>
        <taxon>Burkholderiales</taxon>
        <taxon>Comamonadaceae</taxon>
        <taxon>Variovorax</taxon>
    </lineage>
</organism>
<dbReference type="Gene3D" id="3.30.360.10">
    <property type="entry name" value="Dihydrodipicolinate Reductase, domain 2"/>
    <property type="match status" value="1"/>
</dbReference>
<name>A0ABU8WXB5_9BURK</name>
<dbReference type="InterPro" id="IPR004104">
    <property type="entry name" value="Gfo/Idh/MocA-like_OxRdtase_C"/>
</dbReference>
<dbReference type="Pfam" id="PF02894">
    <property type="entry name" value="GFO_IDH_MocA_C"/>
    <property type="match status" value="1"/>
</dbReference>
<proteinExistence type="predicted"/>
<dbReference type="InterPro" id="IPR000683">
    <property type="entry name" value="Gfo/Idh/MocA-like_OxRdtase_N"/>
</dbReference>
<feature type="domain" description="Gfo/Idh/MocA-like oxidoreductase N-terminal" evidence="1">
    <location>
        <begin position="16"/>
        <end position="128"/>
    </location>
</feature>
<dbReference type="PANTHER" id="PTHR43377">
    <property type="entry name" value="BILIVERDIN REDUCTASE A"/>
    <property type="match status" value="1"/>
</dbReference>
<feature type="domain" description="Gfo/Idh/MocA-like oxidoreductase C-terminal" evidence="2">
    <location>
        <begin position="148"/>
        <end position="361"/>
    </location>
</feature>
<dbReference type="SUPFAM" id="SSF51735">
    <property type="entry name" value="NAD(P)-binding Rossmann-fold domains"/>
    <property type="match status" value="1"/>
</dbReference>
<gene>
    <name evidence="3" type="ORF">WKW82_33290</name>
</gene>
<dbReference type="SUPFAM" id="SSF55347">
    <property type="entry name" value="Glyceraldehyde-3-phosphate dehydrogenase-like, C-terminal domain"/>
    <property type="match status" value="1"/>
</dbReference>
<keyword evidence="4" id="KW-1185">Reference proteome</keyword>
<dbReference type="InterPro" id="IPR051450">
    <property type="entry name" value="Gfo/Idh/MocA_Oxidoreductases"/>
</dbReference>
<accession>A0ABU8WXB5</accession>
<sequence length="366" mass="38927">MTAAQSPQPAPASRPIRIAVAGAGLIGRRHAELVQQSGECTLAAIVDPSPAAAAFADGAGVPLFRSLEELLAQEDKPDAVILATPNHLHVAHAIECIDAGVAVLVEKPVAHTVEEAERLVQRVEHSGSDARVLVGHHRAHSPILAKAREIIRQGRLGKIVAVTGSALFYKPDNYFEEGAWRTQTGGGPILINLIHEIGNLRSLCGEIVSVQAATSSATRGFEVEDTAAMLLRFASGALGTFILSDAAASARSWEQTSQENKDYAHDADEDCYGIVGTQGSLSVPTMRLKTFAPDQKRSWYEPMTASVVDGERLDPLVLQLQHFCAVTRGEAAPLVGVRDGLQNLRVVEAIAEAARTGAVVRIPTQD</sequence>
<reference evidence="3 4" key="1">
    <citation type="submission" date="2024-03" db="EMBL/GenBank/DDBJ databases">
        <title>Novel species of the genus Variovorax.</title>
        <authorList>
            <person name="Liu Q."/>
            <person name="Xin Y.-H."/>
        </authorList>
    </citation>
    <scope>NUCLEOTIDE SEQUENCE [LARGE SCALE GENOMIC DNA]</scope>
    <source>
        <strain evidence="3 4">KACC 18900</strain>
    </source>
</reference>
<dbReference type="InterPro" id="IPR036291">
    <property type="entry name" value="NAD(P)-bd_dom_sf"/>
</dbReference>
<protein>
    <submittedName>
        <fullName evidence="3">Gfo/Idh/MocA family oxidoreductase</fullName>
    </submittedName>
</protein>
<dbReference type="Gene3D" id="3.40.50.720">
    <property type="entry name" value="NAD(P)-binding Rossmann-like Domain"/>
    <property type="match status" value="1"/>
</dbReference>
<evidence type="ECO:0000313" key="3">
    <source>
        <dbReference type="EMBL" id="MEJ8851554.1"/>
    </source>
</evidence>
<dbReference type="RefSeq" id="WP_340347225.1">
    <property type="nucleotide sequence ID" value="NZ_JBBKZT010000024.1"/>
</dbReference>
<dbReference type="Pfam" id="PF01408">
    <property type="entry name" value="GFO_IDH_MocA"/>
    <property type="match status" value="1"/>
</dbReference>
<comment type="caution">
    <text evidence="3">The sequence shown here is derived from an EMBL/GenBank/DDBJ whole genome shotgun (WGS) entry which is preliminary data.</text>
</comment>
<evidence type="ECO:0000259" key="1">
    <source>
        <dbReference type="Pfam" id="PF01408"/>
    </source>
</evidence>